<feature type="transmembrane region" description="Helical" evidence="9">
    <location>
        <begin position="327"/>
        <end position="349"/>
    </location>
</feature>
<dbReference type="PANTHER" id="PTHR48021">
    <property type="match status" value="1"/>
</dbReference>
<sequence length="479" mass="52201">MTKILQVIAPKVAESTHIYRQILATFAASLLALAGGITFGFTAVLLPQLQNDTSFPYDPDYDSWIASISPLAMMMGSLFSGSMSDGIGRRMGQLVLIVPFTLGWIILGVAHNNAIMLMGRFITGVCTGAVRANSMVYIGETTDPKYRAIALFCPSAAINIGALISHTVGKFCHWKISCFIFILPNIISFVVLLFLKESPLWLLSKGKIDEGIESYKQFRGGGDTADKELATVLEKNKEKASENSSFKDISDIIFSKPFMKSLATIVLLFIAVQWCGINTLSFYAQVIFEKTFAGEVDAFMLMLVTDGIRILAGVVMCMFAKIIPRKVTFIVSCITTTLTLIGLVTYLYLHPVGMVWVAISCMVIYIGTASALTSISWSFVAEIFPSKIRGFGSGLSSAISFVLLFISVKVTPEIMDKFGEEIMYAGFAGVTLCTGLLLSFILPETNGRSLQDIEDSLYQKKGDVKNENIGMAALPNSTV</sequence>
<feature type="transmembrane region" description="Helical" evidence="9">
    <location>
        <begin position="422"/>
        <end position="442"/>
    </location>
</feature>
<dbReference type="PROSITE" id="PS00217">
    <property type="entry name" value="SUGAR_TRANSPORT_2"/>
    <property type="match status" value="1"/>
</dbReference>
<dbReference type="InterPro" id="IPR050549">
    <property type="entry name" value="MFS_Trehalose_Transporter"/>
</dbReference>
<keyword evidence="6 9" id="KW-1133">Transmembrane helix</keyword>
<proteinExistence type="predicted"/>
<feature type="transmembrane region" description="Helical" evidence="9">
    <location>
        <begin position="94"/>
        <end position="111"/>
    </location>
</feature>
<dbReference type="EMBL" id="NWSH01002265">
    <property type="protein sequence ID" value="PCG68752.1"/>
    <property type="molecule type" value="Genomic_DNA"/>
</dbReference>
<dbReference type="SUPFAM" id="SSF103473">
    <property type="entry name" value="MFS general substrate transporter"/>
    <property type="match status" value="1"/>
</dbReference>
<gene>
    <name evidence="11" type="ORF">B5V51_4902</name>
</gene>
<evidence type="ECO:0000256" key="9">
    <source>
        <dbReference type="SAM" id="Phobius"/>
    </source>
</evidence>
<feature type="transmembrane region" description="Helical" evidence="9">
    <location>
        <begin position="391"/>
        <end position="410"/>
    </location>
</feature>
<keyword evidence="3" id="KW-1003">Cell membrane</keyword>
<feature type="domain" description="Major facilitator superfamily (MFS) profile" evidence="10">
    <location>
        <begin position="24"/>
        <end position="446"/>
    </location>
</feature>
<protein>
    <recommendedName>
        <fullName evidence="10">Major facilitator superfamily (MFS) profile domain-containing protein</fullName>
    </recommendedName>
</protein>
<keyword evidence="5 9" id="KW-0812">Transmembrane</keyword>
<dbReference type="Gene3D" id="1.20.1250.20">
    <property type="entry name" value="MFS general substrate transporter like domains"/>
    <property type="match status" value="1"/>
</dbReference>
<dbReference type="Pfam" id="PF00083">
    <property type="entry name" value="Sugar_tr"/>
    <property type="match status" value="1"/>
</dbReference>
<evidence type="ECO:0000256" key="3">
    <source>
        <dbReference type="ARBA" id="ARBA00022475"/>
    </source>
</evidence>
<dbReference type="GO" id="GO:0005886">
    <property type="term" value="C:plasma membrane"/>
    <property type="evidence" value="ECO:0007669"/>
    <property type="project" value="UniProtKB-SubCell"/>
</dbReference>
<feature type="transmembrane region" description="Helical" evidence="9">
    <location>
        <begin position="355"/>
        <end position="379"/>
    </location>
</feature>
<feature type="transmembrane region" description="Helical" evidence="9">
    <location>
        <begin position="298"/>
        <end position="320"/>
    </location>
</feature>
<organism evidence="11">
    <name type="scientific">Heliothis virescens</name>
    <name type="common">Tobacco budworm moth</name>
    <dbReference type="NCBI Taxonomy" id="7102"/>
    <lineage>
        <taxon>Eukaryota</taxon>
        <taxon>Metazoa</taxon>
        <taxon>Ecdysozoa</taxon>
        <taxon>Arthropoda</taxon>
        <taxon>Hexapoda</taxon>
        <taxon>Insecta</taxon>
        <taxon>Pterygota</taxon>
        <taxon>Neoptera</taxon>
        <taxon>Endopterygota</taxon>
        <taxon>Lepidoptera</taxon>
        <taxon>Glossata</taxon>
        <taxon>Ditrysia</taxon>
        <taxon>Noctuoidea</taxon>
        <taxon>Noctuidae</taxon>
        <taxon>Heliothinae</taxon>
        <taxon>Heliothis</taxon>
    </lineage>
</organism>
<dbReference type="InterPro" id="IPR036259">
    <property type="entry name" value="MFS_trans_sf"/>
</dbReference>
<reference evidence="11" key="1">
    <citation type="submission" date="2017-09" db="EMBL/GenBank/DDBJ databases">
        <title>Contemporary evolution of a Lepidopteran species, Heliothis virescens, in response to modern agricultural practices.</title>
        <authorList>
            <person name="Fritz M.L."/>
            <person name="Deyonke A.M."/>
            <person name="Papanicolaou A."/>
            <person name="Micinski S."/>
            <person name="Westbrook J."/>
            <person name="Gould F."/>
        </authorList>
    </citation>
    <scope>NUCLEOTIDE SEQUENCE [LARGE SCALE GENOMIC DNA]</scope>
    <source>
        <strain evidence="11">HvINT-</strain>
        <tissue evidence="11">Whole body</tissue>
    </source>
</reference>
<feature type="transmembrane region" description="Helical" evidence="9">
    <location>
        <begin position="21"/>
        <end position="44"/>
    </location>
</feature>
<keyword evidence="8" id="KW-0325">Glycoprotein</keyword>
<dbReference type="InterPro" id="IPR005829">
    <property type="entry name" value="Sugar_transporter_CS"/>
</dbReference>
<keyword evidence="7 9" id="KW-0472">Membrane</keyword>
<evidence type="ECO:0000256" key="5">
    <source>
        <dbReference type="ARBA" id="ARBA00022692"/>
    </source>
</evidence>
<dbReference type="InterPro" id="IPR005828">
    <property type="entry name" value="MFS_sugar_transport-like"/>
</dbReference>
<evidence type="ECO:0000256" key="1">
    <source>
        <dbReference type="ARBA" id="ARBA00004651"/>
    </source>
</evidence>
<accession>A0A2A4JBF3</accession>
<comment type="caution">
    <text evidence="11">The sequence shown here is derived from an EMBL/GenBank/DDBJ whole genome shotgun (WGS) entry which is preliminary data.</text>
</comment>
<evidence type="ECO:0000256" key="4">
    <source>
        <dbReference type="ARBA" id="ARBA00022597"/>
    </source>
</evidence>
<dbReference type="GO" id="GO:0022857">
    <property type="term" value="F:transmembrane transporter activity"/>
    <property type="evidence" value="ECO:0007669"/>
    <property type="project" value="InterPro"/>
</dbReference>
<feature type="transmembrane region" description="Helical" evidence="9">
    <location>
        <begin position="262"/>
        <end position="286"/>
    </location>
</feature>
<dbReference type="STRING" id="7102.A0A2A4JBF3"/>
<dbReference type="PANTHER" id="PTHR48021:SF68">
    <property type="entry name" value="MAJOR FACILITATOR SUPERFAMILY (MFS) PROFILE DOMAIN-CONTAINING PROTEIN"/>
    <property type="match status" value="1"/>
</dbReference>
<dbReference type="InterPro" id="IPR003663">
    <property type="entry name" value="Sugar/inositol_transpt"/>
</dbReference>
<name>A0A2A4JBF3_HELVI</name>
<dbReference type="PRINTS" id="PR00171">
    <property type="entry name" value="SUGRTRNSPORT"/>
</dbReference>
<keyword evidence="2" id="KW-0813">Transport</keyword>
<evidence type="ECO:0000256" key="7">
    <source>
        <dbReference type="ARBA" id="ARBA00023136"/>
    </source>
</evidence>
<dbReference type="InterPro" id="IPR020846">
    <property type="entry name" value="MFS_dom"/>
</dbReference>
<dbReference type="FunFam" id="1.20.1250.20:FF:000218">
    <property type="entry name" value="facilitated trehalose transporter Tret1"/>
    <property type="match status" value="1"/>
</dbReference>
<dbReference type="AlphaFoldDB" id="A0A2A4JBF3"/>
<evidence type="ECO:0000313" key="11">
    <source>
        <dbReference type="EMBL" id="PCG68752.1"/>
    </source>
</evidence>
<feature type="transmembrane region" description="Helical" evidence="9">
    <location>
        <begin position="64"/>
        <end position="82"/>
    </location>
</feature>
<evidence type="ECO:0000256" key="8">
    <source>
        <dbReference type="ARBA" id="ARBA00023180"/>
    </source>
</evidence>
<evidence type="ECO:0000256" key="2">
    <source>
        <dbReference type="ARBA" id="ARBA00022448"/>
    </source>
</evidence>
<dbReference type="PROSITE" id="PS50850">
    <property type="entry name" value="MFS"/>
    <property type="match status" value="1"/>
</dbReference>
<evidence type="ECO:0000259" key="10">
    <source>
        <dbReference type="PROSITE" id="PS50850"/>
    </source>
</evidence>
<evidence type="ECO:0000256" key="6">
    <source>
        <dbReference type="ARBA" id="ARBA00022989"/>
    </source>
</evidence>
<comment type="subcellular location">
    <subcellularLocation>
        <location evidence="1">Cell membrane</location>
        <topology evidence="1">Multi-pass membrane protein</topology>
    </subcellularLocation>
</comment>
<keyword evidence="4" id="KW-0762">Sugar transport</keyword>
<feature type="transmembrane region" description="Helical" evidence="9">
    <location>
        <begin position="174"/>
        <end position="195"/>
    </location>
</feature>